<keyword evidence="2" id="KW-1003">Cell membrane</keyword>
<keyword evidence="3 8" id="KW-0812">Transmembrane</keyword>
<dbReference type="InterPro" id="IPR052556">
    <property type="entry name" value="PolySynth_Transporter"/>
</dbReference>
<dbReference type="GO" id="GO:0008360">
    <property type="term" value="P:regulation of cell shape"/>
    <property type="evidence" value="ECO:0007669"/>
    <property type="project" value="UniProtKB-KW"/>
</dbReference>
<feature type="transmembrane region" description="Helical" evidence="8">
    <location>
        <begin position="43"/>
        <end position="68"/>
    </location>
</feature>
<dbReference type="GO" id="GO:0005886">
    <property type="term" value="C:plasma membrane"/>
    <property type="evidence" value="ECO:0007669"/>
    <property type="project" value="UniProtKB-SubCell"/>
</dbReference>
<dbReference type="InterPro" id="IPR004268">
    <property type="entry name" value="MurJ"/>
</dbReference>
<keyword evidence="7 8" id="KW-0472">Membrane</keyword>
<evidence type="ECO:0000256" key="2">
    <source>
        <dbReference type="ARBA" id="ARBA00022475"/>
    </source>
</evidence>
<feature type="transmembrane region" description="Helical" evidence="8">
    <location>
        <begin position="80"/>
        <end position="102"/>
    </location>
</feature>
<organism evidence="9 10">
    <name type="scientific">Hespellia stercorisuis DSM 15480</name>
    <dbReference type="NCBI Taxonomy" id="1121950"/>
    <lineage>
        <taxon>Bacteria</taxon>
        <taxon>Bacillati</taxon>
        <taxon>Bacillota</taxon>
        <taxon>Clostridia</taxon>
        <taxon>Lachnospirales</taxon>
        <taxon>Lachnospiraceae</taxon>
        <taxon>Hespellia</taxon>
    </lineage>
</organism>
<proteinExistence type="predicted"/>
<feature type="transmembrane region" description="Helical" evidence="8">
    <location>
        <begin position="282"/>
        <end position="303"/>
    </location>
</feature>
<dbReference type="GO" id="GO:0009252">
    <property type="term" value="P:peptidoglycan biosynthetic process"/>
    <property type="evidence" value="ECO:0007669"/>
    <property type="project" value="UniProtKB-KW"/>
</dbReference>
<comment type="subcellular location">
    <subcellularLocation>
        <location evidence="1">Cell membrane</location>
        <topology evidence="1">Multi-pass membrane protein</topology>
    </subcellularLocation>
</comment>
<evidence type="ECO:0000256" key="3">
    <source>
        <dbReference type="ARBA" id="ARBA00022692"/>
    </source>
</evidence>
<protein>
    <submittedName>
        <fullName evidence="9">Membrane protein involved in the export of O-antigen and teichoic acid</fullName>
    </submittedName>
</protein>
<evidence type="ECO:0000256" key="5">
    <source>
        <dbReference type="ARBA" id="ARBA00022984"/>
    </source>
</evidence>
<sequence length="422" mass="47122">MKKALFKNDYFNTLYTKMFYCIITFIATAILTRYLGTQYKGEYTWVTSVSSIIAIVAGLGIYQSIAFYRRKGEENINEQYVNMFILQALVYCVIAVVLIILFPEKTVILIAVMTIVDTISQQMNMLLLIDNIKERNRILLQGAVINFILSAVLLICAPASVVGGAAVLISTKLFYTVFYTRQMHVKINPFSVSLKKIFEKIKFGILPMFSFLLVTLNYRVDVLMLKQASNIDAVQLSYYAAGVSIAEIAWLIPDIFKEVLFSKTAKDNNYDQVSAALRISNLILVIVIAGLIVLGKPAIYILYGKSFVQSYSVTVLLFCGIPAMAWFKIINTLFVAQGKKSIGFVVLFISTTINIIANALMIPQMGISGAAIASIISYSICGLVFLIIYSKVARVSFFRLFIPTVADVKTILNRHGKEKNID</sequence>
<evidence type="ECO:0000256" key="1">
    <source>
        <dbReference type="ARBA" id="ARBA00004651"/>
    </source>
</evidence>
<gene>
    <name evidence="9" type="ORF">SAMN02745243_00773</name>
</gene>
<evidence type="ECO:0000313" key="10">
    <source>
        <dbReference type="Proteomes" id="UP000184301"/>
    </source>
</evidence>
<dbReference type="AlphaFoldDB" id="A0A1M6JY42"/>
<keyword evidence="10" id="KW-1185">Reference proteome</keyword>
<feature type="transmembrane region" description="Helical" evidence="8">
    <location>
        <begin position="309"/>
        <end position="330"/>
    </location>
</feature>
<dbReference type="EMBL" id="FQZY01000010">
    <property type="protein sequence ID" value="SHJ51629.1"/>
    <property type="molecule type" value="Genomic_DNA"/>
</dbReference>
<evidence type="ECO:0000256" key="7">
    <source>
        <dbReference type="ARBA" id="ARBA00023136"/>
    </source>
</evidence>
<feature type="transmembrane region" description="Helical" evidence="8">
    <location>
        <begin position="12"/>
        <end position="31"/>
    </location>
</feature>
<dbReference type="PANTHER" id="PTHR43424:SF1">
    <property type="entry name" value="LOCUS PUTATIVE PROTEIN 1-RELATED"/>
    <property type="match status" value="1"/>
</dbReference>
<evidence type="ECO:0000256" key="6">
    <source>
        <dbReference type="ARBA" id="ARBA00022989"/>
    </source>
</evidence>
<feature type="transmembrane region" description="Helical" evidence="8">
    <location>
        <begin position="201"/>
        <end position="218"/>
    </location>
</feature>
<dbReference type="Pfam" id="PF03023">
    <property type="entry name" value="MurJ"/>
    <property type="match status" value="1"/>
</dbReference>
<feature type="transmembrane region" description="Helical" evidence="8">
    <location>
        <begin position="367"/>
        <end position="389"/>
    </location>
</feature>
<dbReference type="RefSeq" id="WP_073105387.1">
    <property type="nucleotide sequence ID" value="NZ_FQZY01000010.1"/>
</dbReference>
<accession>A0A1M6JY42</accession>
<dbReference type="PANTHER" id="PTHR43424">
    <property type="entry name" value="LOCUS PUTATIVE PROTEIN 1-RELATED"/>
    <property type="match status" value="1"/>
</dbReference>
<evidence type="ECO:0000256" key="8">
    <source>
        <dbReference type="SAM" id="Phobius"/>
    </source>
</evidence>
<evidence type="ECO:0000256" key="4">
    <source>
        <dbReference type="ARBA" id="ARBA00022960"/>
    </source>
</evidence>
<dbReference type="STRING" id="1121950.SAMN02745243_00773"/>
<evidence type="ECO:0000313" key="9">
    <source>
        <dbReference type="EMBL" id="SHJ51629.1"/>
    </source>
</evidence>
<feature type="transmembrane region" description="Helical" evidence="8">
    <location>
        <begin position="108"/>
        <end position="129"/>
    </location>
</feature>
<keyword evidence="5" id="KW-0573">Peptidoglycan synthesis</keyword>
<feature type="transmembrane region" description="Helical" evidence="8">
    <location>
        <begin position="342"/>
        <end position="361"/>
    </location>
</feature>
<dbReference type="OrthoDB" id="3249502at2"/>
<reference evidence="9 10" key="1">
    <citation type="submission" date="2016-11" db="EMBL/GenBank/DDBJ databases">
        <authorList>
            <person name="Jaros S."/>
            <person name="Januszkiewicz K."/>
            <person name="Wedrychowicz H."/>
        </authorList>
    </citation>
    <scope>NUCLEOTIDE SEQUENCE [LARGE SCALE GENOMIC DNA]</scope>
    <source>
        <strain evidence="9 10">DSM 15480</strain>
    </source>
</reference>
<keyword evidence="6 8" id="KW-1133">Transmembrane helix</keyword>
<name>A0A1M6JY42_9FIRM</name>
<keyword evidence="4" id="KW-0133">Cell shape</keyword>
<dbReference type="Proteomes" id="UP000184301">
    <property type="component" value="Unassembled WGS sequence"/>
</dbReference>